<proteinExistence type="predicted"/>
<comment type="caution">
    <text evidence="2">The sequence shown here is derived from an EMBL/GenBank/DDBJ whole genome shotgun (WGS) entry which is preliminary data.</text>
</comment>
<dbReference type="Proteomes" id="UP000278566">
    <property type="component" value="Unassembled WGS sequence"/>
</dbReference>
<feature type="transmembrane region" description="Helical" evidence="1">
    <location>
        <begin position="158"/>
        <end position="184"/>
    </location>
</feature>
<dbReference type="EMBL" id="RRZO01000006">
    <property type="protein sequence ID" value="RRN52077.1"/>
    <property type="molecule type" value="Genomic_DNA"/>
</dbReference>
<gene>
    <name evidence="2" type="ORF">EI220_02595</name>
</gene>
<evidence type="ECO:0000313" key="3">
    <source>
        <dbReference type="Proteomes" id="UP000278566"/>
    </source>
</evidence>
<keyword evidence="1" id="KW-1133">Transmembrane helix</keyword>
<organism evidence="2 3">
    <name type="scientific">Streptococcus suis</name>
    <dbReference type="NCBI Taxonomy" id="1307"/>
    <lineage>
        <taxon>Bacteria</taxon>
        <taxon>Bacillati</taxon>
        <taxon>Bacillota</taxon>
        <taxon>Bacilli</taxon>
        <taxon>Lactobacillales</taxon>
        <taxon>Streptococcaceae</taxon>
        <taxon>Streptococcus</taxon>
    </lineage>
</organism>
<keyword evidence="1" id="KW-0812">Transmembrane</keyword>
<reference evidence="2 3" key="1">
    <citation type="submission" date="2018-11" db="EMBL/GenBank/DDBJ databases">
        <title>Changes in penicillin susceptibility of Streptococcus suis isolates by amino acid alterations in the penicillin-binding protein.</title>
        <authorList>
            <person name="Niemann L."/>
            <person name="Eichhorn I."/>
        </authorList>
    </citation>
    <scope>NUCLEOTIDE SEQUENCE [LARGE SCALE GENOMIC DNA]</scope>
    <source>
        <strain evidence="2 3">IMT40738</strain>
    </source>
</reference>
<name>A0A3R8N4K5_STRSU</name>
<sequence length="193" mass="22591">MKKILFRFPIRYYLNPISILCTGMMVYMEITKWQTLFAKIAEYEAYNVKHFHNHFELIPGTVFGLVWTVFNILLYPYVFDFIVTNSIRFLGSGILTKNLVKHTISIYQAEIERGDIYTHHEIEYGWHGYPIGLVPKFDNAKARAFDEASYYAIIRIGFLLLPIFVITALLIGGWMTAALIGWPISWFFDEKKK</sequence>
<feature type="transmembrane region" description="Helical" evidence="1">
    <location>
        <begin position="57"/>
        <end position="78"/>
    </location>
</feature>
<protein>
    <submittedName>
        <fullName evidence="2">Uncharacterized protein</fullName>
    </submittedName>
</protein>
<keyword evidence="1" id="KW-0472">Membrane</keyword>
<accession>A0A3R8N4K5</accession>
<evidence type="ECO:0000313" key="2">
    <source>
        <dbReference type="EMBL" id="RRN52077.1"/>
    </source>
</evidence>
<dbReference type="AlphaFoldDB" id="A0A3R8N4K5"/>
<feature type="transmembrane region" description="Helical" evidence="1">
    <location>
        <begin position="12"/>
        <end position="30"/>
    </location>
</feature>
<evidence type="ECO:0000256" key="1">
    <source>
        <dbReference type="SAM" id="Phobius"/>
    </source>
</evidence>